<reference evidence="2" key="1">
    <citation type="journal article" date="2023" name="Plant J.">
        <title>Genome sequences and population genomics provide insights into the demographic history, inbreeding, and mutation load of two 'living fossil' tree species of Dipteronia.</title>
        <authorList>
            <person name="Feng Y."/>
            <person name="Comes H.P."/>
            <person name="Chen J."/>
            <person name="Zhu S."/>
            <person name="Lu R."/>
            <person name="Zhang X."/>
            <person name="Li P."/>
            <person name="Qiu J."/>
            <person name="Olsen K.M."/>
            <person name="Qiu Y."/>
        </authorList>
    </citation>
    <scope>NUCLEOTIDE SEQUENCE</scope>
    <source>
        <strain evidence="2">NBL</strain>
    </source>
</reference>
<dbReference type="SUPFAM" id="SSF56219">
    <property type="entry name" value="DNase I-like"/>
    <property type="match status" value="1"/>
</dbReference>
<dbReference type="AlphaFoldDB" id="A0AAE0AAR8"/>
<name>A0AAE0AAR8_9ROSI</name>
<dbReference type="Pfam" id="PF03372">
    <property type="entry name" value="Exo_endo_phos"/>
    <property type="match status" value="1"/>
</dbReference>
<evidence type="ECO:0000313" key="2">
    <source>
        <dbReference type="EMBL" id="KAK3210476.1"/>
    </source>
</evidence>
<evidence type="ECO:0000259" key="1">
    <source>
        <dbReference type="Pfam" id="PF03372"/>
    </source>
</evidence>
<dbReference type="PANTHER" id="PTHR35218">
    <property type="entry name" value="RNASE H DOMAIN-CONTAINING PROTEIN"/>
    <property type="match status" value="1"/>
</dbReference>
<dbReference type="EMBL" id="JANJYJ010000005">
    <property type="protein sequence ID" value="KAK3210476.1"/>
    <property type="molecule type" value="Genomic_DNA"/>
</dbReference>
<dbReference type="GO" id="GO:0003824">
    <property type="term" value="F:catalytic activity"/>
    <property type="evidence" value="ECO:0007669"/>
    <property type="project" value="InterPro"/>
</dbReference>
<dbReference type="Gene3D" id="3.60.10.10">
    <property type="entry name" value="Endonuclease/exonuclease/phosphatase"/>
    <property type="match status" value="1"/>
</dbReference>
<comment type="caution">
    <text evidence="2">The sequence shown here is derived from an EMBL/GenBank/DDBJ whole genome shotgun (WGS) entry which is preliminary data.</text>
</comment>
<dbReference type="InterPro" id="IPR036691">
    <property type="entry name" value="Endo/exonu/phosph_ase_sf"/>
</dbReference>
<feature type="domain" description="Endonuclease/exonuclease/phosphatase" evidence="1">
    <location>
        <begin position="4"/>
        <end position="146"/>
    </location>
</feature>
<evidence type="ECO:0000313" key="3">
    <source>
        <dbReference type="Proteomes" id="UP001281410"/>
    </source>
</evidence>
<proteinExistence type="predicted"/>
<gene>
    <name evidence="2" type="ORF">Dsin_015182</name>
</gene>
<dbReference type="Proteomes" id="UP001281410">
    <property type="component" value="Unassembled WGS sequence"/>
</dbReference>
<dbReference type="InterPro" id="IPR005135">
    <property type="entry name" value="Endo/exonuclease/phosphatase"/>
</dbReference>
<protein>
    <recommendedName>
        <fullName evidence="1">Endonuclease/exonuclease/phosphatase domain-containing protein</fullName>
    </recommendedName>
</protein>
<dbReference type="PANTHER" id="PTHR35218:SF7">
    <property type="entry name" value="ENDONUCLEASE_EXONUCLEASE_PHOSPHATASE"/>
    <property type="match status" value="1"/>
</dbReference>
<sequence>MIVMTWNVRGFGKGEKKVIVNGLVNRHNPEILFIQESKLKVFNNKVIRSLGGSRLTTGVGVEIVGASGGLITLWDENAFKAEDCITNRRCIIVAGVLTKINQHIVFCNVYAASVEAEMREMWGFILSSMQSLSAPWCLGGDFNTILDQS</sequence>
<keyword evidence="3" id="KW-1185">Reference proteome</keyword>
<organism evidence="2 3">
    <name type="scientific">Dipteronia sinensis</name>
    <dbReference type="NCBI Taxonomy" id="43782"/>
    <lineage>
        <taxon>Eukaryota</taxon>
        <taxon>Viridiplantae</taxon>
        <taxon>Streptophyta</taxon>
        <taxon>Embryophyta</taxon>
        <taxon>Tracheophyta</taxon>
        <taxon>Spermatophyta</taxon>
        <taxon>Magnoliopsida</taxon>
        <taxon>eudicotyledons</taxon>
        <taxon>Gunneridae</taxon>
        <taxon>Pentapetalae</taxon>
        <taxon>rosids</taxon>
        <taxon>malvids</taxon>
        <taxon>Sapindales</taxon>
        <taxon>Sapindaceae</taxon>
        <taxon>Hippocastanoideae</taxon>
        <taxon>Acereae</taxon>
        <taxon>Dipteronia</taxon>
    </lineage>
</organism>
<accession>A0AAE0AAR8</accession>